<gene>
    <name evidence="2" type="ORF">HNQ88_001536</name>
</gene>
<accession>A0AAE3XM59</accession>
<sequence>MENIDIEERKPIWILLSKLYLYNKREEINYKELVEAMIKSPFSFEEIESINKYEVFPVLHSYLNREACEPDFFEENSLFASILDFLNNKSNFEKAQTELTYFAYKWTQSIQWVTFARKYNELKDEVANK</sequence>
<dbReference type="RefSeq" id="WP_309938010.1">
    <property type="nucleotide sequence ID" value="NZ_AP025305.1"/>
</dbReference>
<evidence type="ECO:0000259" key="1">
    <source>
        <dbReference type="Pfam" id="PF23296"/>
    </source>
</evidence>
<dbReference type="Pfam" id="PF23296">
    <property type="entry name" value="DUF7079"/>
    <property type="match status" value="1"/>
</dbReference>
<dbReference type="AlphaFoldDB" id="A0AAE3XM59"/>
<protein>
    <recommendedName>
        <fullName evidence="1">DUF7079 domain-containing protein</fullName>
    </recommendedName>
</protein>
<reference evidence="2" key="1">
    <citation type="submission" date="2023-07" db="EMBL/GenBank/DDBJ databases">
        <title>Genomic Encyclopedia of Type Strains, Phase IV (KMG-IV): sequencing the most valuable type-strain genomes for metagenomic binning, comparative biology and taxonomic classification.</title>
        <authorList>
            <person name="Goeker M."/>
        </authorList>
    </citation>
    <scope>NUCLEOTIDE SEQUENCE</scope>
    <source>
        <strain evidence="2">DSM 26174</strain>
    </source>
</reference>
<proteinExistence type="predicted"/>
<evidence type="ECO:0000313" key="2">
    <source>
        <dbReference type="EMBL" id="MDR6238499.1"/>
    </source>
</evidence>
<dbReference type="InterPro" id="IPR055507">
    <property type="entry name" value="DUF7079"/>
</dbReference>
<feature type="domain" description="DUF7079" evidence="1">
    <location>
        <begin position="7"/>
        <end position="114"/>
    </location>
</feature>
<name>A0AAE3XM59_9BACT</name>
<comment type="caution">
    <text evidence="2">The sequence shown here is derived from an EMBL/GenBank/DDBJ whole genome shotgun (WGS) entry which is preliminary data.</text>
</comment>
<dbReference type="EMBL" id="JAVDQD010000002">
    <property type="protein sequence ID" value="MDR6238499.1"/>
    <property type="molecule type" value="Genomic_DNA"/>
</dbReference>
<organism evidence="2 3">
    <name type="scientific">Aureibacter tunicatorum</name>
    <dbReference type="NCBI Taxonomy" id="866807"/>
    <lineage>
        <taxon>Bacteria</taxon>
        <taxon>Pseudomonadati</taxon>
        <taxon>Bacteroidota</taxon>
        <taxon>Cytophagia</taxon>
        <taxon>Cytophagales</taxon>
        <taxon>Persicobacteraceae</taxon>
        <taxon>Aureibacter</taxon>
    </lineage>
</organism>
<keyword evidence="3" id="KW-1185">Reference proteome</keyword>
<evidence type="ECO:0000313" key="3">
    <source>
        <dbReference type="Proteomes" id="UP001185092"/>
    </source>
</evidence>
<dbReference type="Proteomes" id="UP001185092">
    <property type="component" value="Unassembled WGS sequence"/>
</dbReference>